<dbReference type="PANTHER" id="PTHR25462">
    <property type="entry name" value="BONUS, ISOFORM C-RELATED"/>
    <property type="match status" value="1"/>
</dbReference>
<proteinExistence type="predicted"/>
<name>A0AA89BJE2_PINIB</name>
<feature type="domain" description="B box-type" evidence="2">
    <location>
        <begin position="74"/>
        <end position="114"/>
    </location>
</feature>
<dbReference type="Proteomes" id="UP001186944">
    <property type="component" value="Unassembled WGS sequence"/>
</dbReference>
<evidence type="ECO:0000313" key="4">
    <source>
        <dbReference type="Proteomes" id="UP001186944"/>
    </source>
</evidence>
<keyword evidence="1" id="KW-0862">Zinc</keyword>
<gene>
    <name evidence="3" type="ORF">FSP39_013631</name>
</gene>
<dbReference type="Pfam" id="PF00643">
    <property type="entry name" value="zf-B_box"/>
    <property type="match status" value="1"/>
</dbReference>
<dbReference type="PANTHER" id="PTHR25462:SF296">
    <property type="entry name" value="MEIOTIC P26, ISOFORM F"/>
    <property type="match status" value="1"/>
</dbReference>
<dbReference type="SUPFAM" id="SSF57845">
    <property type="entry name" value="B-box zinc-binding domain"/>
    <property type="match status" value="1"/>
</dbReference>
<dbReference type="Gene3D" id="3.30.160.60">
    <property type="entry name" value="Classic Zinc Finger"/>
    <property type="match status" value="1"/>
</dbReference>
<comment type="caution">
    <text evidence="3">The sequence shown here is derived from an EMBL/GenBank/DDBJ whole genome shotgun (WGS) entry which is preliminary data.</text>
</comment>
<protein>
    <recommendedName>
        <fullName evidence="2">B box-type domain-containing protein</fullName>
    </recommendedName>
</protein>
<dbReference type="SMART" id="SM00336">
    <property type="entry name" value="BBOX"/>
    <property type="match status" value="2"/>
</dbReference>
<evidence type="ECO:0000259" key="2">
    <source>
        <dbReference type="PROSITE" id="PS50119"/>
    </source>
</evidence>
<dbReference type="GO" id="GO:0008270">
    <property type="term" value="F:zinc ion binding"/>
    <property type="evidence" value="ECO:0007669"/>
    <property type="project" value="UniProtKB-KW"/>
</dbReference>
<dbReference type="EMBL" id="VSWD01000014">
    <property type="protein sequence ID" value="KAK3083087.1"/>
    <property type="molecule type" value="Genomic_DNA"/>
</dbReference>
<reference evidence="3" key="1">
    <citation type="submission" date="2019-08" db="EMBL/GenBank/DDBJ databases">
        <title>The improved chromosome-level genome for the pearl oyster Pinctada fucata martensii using PacBio sequencing and Hi-C.</title>
        <authorList>
            <person name="Zheng Z."/>
        </authorList>
    </citation>
    <scope>NUCLEOTIDE SEQUENCE</scope>
    <source>
        <strain evidence="3">ZZ-2019</strain>
        <tissue evidence="3">Adductor muscle</tissue>
    </source>
</reference>
<evidence type="ECO:0000256" key="1">
    <source>
        <dbReference type="PROSITE-ProRule" id="PRU00024"/>
    </source>
</evidence>
<keyword evidence="1" id="KW-0479">Metal-binding</keyword>
<accession>A0AA89BJE2</accession>
<evidence type="ECO:0000313" key="3">
    <source>
        <dbReference type="EMBL" id="KAK3083087.1"/>
    </source>
</evidence>
<keyword evidence="4" id="KW-1185">Reference proteome</keyword>
<keyword evidence="1" id="KW-0863">Zinc-finger</keyword>
<dbReference type="InterPro" id="IPR047153">
    <property type="entry name" value="TRIM45/56/19-like"/>
</dbReference>
<dbReference type="InterPro" id="IPR000315">
    <property type="entry name" value="Znf_B-box"/>
</dbReference>
<dbReference type="AlphaFoldDB" id="A0AA89BJE2"/>
<organism evidence="3 4">
    <name type="scientific">Pinctada imbricata</name>
    <name type="common">Atlantic pearl-oyster</name>
    <name type="synonym">Pinctada martensii</name>
    <dbReference type="NCBI Taxonomy" id="66713"/>
    <lineage>
        <taxon>Eukaryota</taxon>
        <taxon>Metazoa</taxon>
        <taxon>Spiralia</taxon>
        <taxon>Lophotrochozoa</taxon>
        <taxon>Mollusca</taxon>
        <taxon>Bivalvia</taxon>
        <taxon>Autobranchia</taxon>
        <taxon>Pteriomorphia</taxon>
        <taxon>Pterioida</taxon>
        <taxon>Pterioidea</taxon>
        <taxon>Pteriidae</taxon>
        <taxon>Pinctada</taxon>
    </lineage>
</organism>
<dbReference type="PROSITE" id="PS50119">
    <property type="entry name" value="ZF_BBOX"/>
    <property type="match status" value="1"/>
</dbReference>
<sequence length="358" mass="41315">MAKAPESVDEQVATLYQYPVVTPCDLCETKEDVNSFRRNCSQNLCDDCKRLHLRSTVSRDHNVVHISEGKSSESEATAYTKHGERLFFYCRTCSVLFCPKCLDSTHKNHDFLDTDKYVKELQSKVALMIEEKSKKVEESRRHVEHIEDNKTNYADACIESKTSVMETAKFLRSEVDRVEAELLSTIRHHESQGFSRFDEAKQEEQIIVEELQESLDKLICSSKKHDNISLVAYASKIFNEFQTRKNSNESELESKTDIPSFLVLKVEFKSSRCSKDAISKLFGSLRNQHVEVSKKYVAESTKKLPETLTDWKITTERLQNISEPEITNTSQLCLCQRRNTAFIERVANKCSYCKKPFK</sequence>